<accession>A0ABP5E6G0</accession>
<name>A0ABP5E6G0_9ACTN</name>
<protein>
    <submittedName>
        <fullName evidence="1">Uncharacterized protein</fullName>
    </submittedName>
</protein>
<reference evidence="2" key="1">
    <citation type="journal article" date="2019" name="Int. J. Syst. Evol. Microbiol.">
        <title>The Global Catalogue of Microorganisms (GCM) 10K type strain sequencing project: providing services to taxonomists for standard genome sequencing and annotation.</title>
        <authorList>
            <consortium name="The Broad Institute Genomics Platform"/>
            <consortium name="The Broad Institute Genome Sequencing Center for Infectious Disease"/>
            <person name="Wu L."/>
            <person name="Ma J."/>
        </authorList>
    </citation>
    <scope>NUCLEOTIDE SEQUENCE [LARGE SCALE GENOMIC DNA]</scope>
    <source>
        <strain evidence="2">JCM 16013</strain>
    </source>
</reference>
<dbReference type="RefSeq" id="WP_344660764.1">
    <property type="nucleotide sequence ID" value="NZ_BAAAQM010000044.1"/>
</dbReference>
<evidence type="ECO:0000313" key="2">
    <source>
        <dbReference type="Proteomes" id="UP001499854"/>
    </source>
</evidence>
<proteinExistence type="predicted"/>
<dbReference type="Proteomes" id="UP001499854">
    <property type="component" value="Unassembled WGS sequence"/>
</dbReference>
<evidence type="ECO:0000313" key="1">
    <source>
        <dbReference type="EMBL" id="GAA1990855.1"/>
    </source>
</evidence>
<organism evidence="1 2">
    <name type="scientific">Catenulispora subtropica</name>
    <dbReference type="NCBI Taxonomy" id="450798"/>
    <lineage>
        <taxon>Bacteria</taxon>
        <taxon>Bacillati</taxon>
        <taxon>Actinomycetota</taxon>
        <taxon>Actinomycetes</taxon>
        <taxon>Catenulisporales</taxon>
        <taxon>Catenulisporaceae</taxon>
        <taxon>Catenulispora</taxon>
    </lineage>
</organism>
<keyword evidence="2" id="KW-1185">Reference proteome</keyword>
<sequence length="104" mass="10086">MNNSIIDPTTAAIAGAAAEYGSDVLAATTPSGADDALRLARNLVARLRISPDHGAAIVAAVGGAIADGDAGDGGEALHAAVTAALTQDQDLASDLAMMLSESGA</sequence>
<comment type="caution">
    <text evidence="1">The sequence shown here is derived from an EMBL/GenBank/DDBJ whole genome shotgun (WGS) entry which is preliminary data.</text>
</comment>
<gene>
    <name evidence="1" type="ORF">GCM10009838_62720</name>
</gene>
<dbReference type="EMBL" id="BAAAQM010000044">
    <property type="protein sequence ID" value="GAA1990855.1"/>
    <property type="molecule type" value="Genomic_DNA"/>
</dbReference>